<dbReference type="Proteomes" id="UP000178347">
    <property type="component" value="Unassembled WGS sequence"/>
</dbReference>
<dbReference type="PANTHER" id="PTHR48090:SF7">
    <property type="entry name" value="RFBJ PROTEIN"/>
    <property type="match status" value="1"/>
</dbReference>
<reference evidence="2 3" key="1">
    <citation type="journal article" date="2016" name="Nat. Commun.">
        <title>Thousands of microbial genomes shed light on interconnected biogeochemical processes in an aquifer system.</title>
        <authorList>
            <person name="Anantharaman K."/>
            <person name="Brown C.T."/>
            <person name="Hug L.A."/>
            <person name="Sharon I."/>
            <person name="Castelle C.J."/>
            <person name="Probst A.J."/>
            <person name="Thomas B.C."/>
            <person name="Singh A."/>
            <person name="Wilkins M.J."/>
            <person name="Karaoz U."/>
            <person name="Brodie E.L."/>
            <person name="Williams K.H."/>
            <person name="Hubbard S.S."/>
            <person name="Banfield J.F."/>
        </authorList>
    </citation>
    <scope>NUCLEOTIDE SEQUENCE [LARGE SCALE GENOMIC DNA]</scope>
</reference>
<dbReference type="EMBL" id="MFQN01000027">
    <property type="protein sequence ID" value="OGH74154.1"/>
    <property type="molecule type" value="Genomic_DNA"/>
</dbReference>
<dbReference type="InterPro" id="IPR001173">
    <property type="entry name" value="Glyco_trans_2-like"/>
</dbReference>
<dbReference type="SUPFAM" id="SSF53448">
    <property type="entry name" value="Nucleotide-diphospho-sugar transferases"/>
    <property type="match status" value="1"/>
</dbReference>
<comment type="caution">
    <text evidence="2">The sequence shown here is derived from an EMBL/GenBank/DDBJ whole genome shotgun (WGS) entry which is preliminary data.</text>
</comment>
<accession>A0A1F6MR61</accession>
<feature type="domain" description="Glycosyltransferase 2-like" evidence="1">
    <location>
        <begin position="4"/>
        <end position="160"/>
    </location>
</feature>
<dbReference type="Pfam" id="PF00535">
    <property type="entry name" value="Glycos_transf_2"/>
    <property type="match status" value="1"/>
</dbReference>
<name>A0A1F6MR61_9BACT</name>
<evidence type="ECO:0000313" key="2">
    <source>
        <dbReference type="EMBL" id="OGH74154.1"/>
    </source>
</evidence>
<dbReference type="AlphaFoldDB" id="A0A1F6MR61"/>
<proteinExistence type="predicted"/>
<dbReference type="PANTHER" id="PTHR48090">
    <property type="entry name" value="UNDECAPRENYL-PHOSPHATE 4-DEOXY-4-FORMAMIDO-L-ARABINOSE TRANSFERASE-RELATED"/>
    <property type="match status" value="1"/>
</dbReference>
<evidence type="ECO:0000259" key="1">
    <source>
        <dbReference type="Pfam" id="PF00535"/>
    </source>
</evidence>
<dbReference type="Gene3D" id="3.90.550.10">
    <property type="entry name" value="Spore Coat Polysaccharide Biosynthesis Protein SpsA, Chain A"/>
    <property type="match status" value="1"/>
</dbReference>
<dbReference type="InterPro" id="IPR029044">
    <property type="entry name" value="Nucleotide-diphossugar_trans"/>
</dbReference>
<organism evidence="2 3">
    <name type="scientific">Candidatus Magasanikbacteria bacterium RIFCSPLOWO2_12_FULL_43_12</name>
    <dbReference type="NCBI Taxonomy" id="1798692"/>
    <lineage>
        <taxon>Bacteria</taxon>
        <taxon>Candidatus Magasanikiibacteriota</taxon>
    </lineage>
</organism>
<sequence length="219" mass="24194">MLVAIIPAYNEEKNIGPVISGLFNHADKVVVVDDGSVDNTLGEAHLAGAVVFHHEINRGQGAALQTGHEFALKIGADYVVDFDADGQFDVMDIKPALAELQKSDADILFGSRFLDKRSQVPWLKRVILLPLGRLFNRVFFGISLTDAHNGFRILNQRALAQIHITQDRMAHASEIPAQAKKFGLKCIEFPVRVVYREYGQGISGGVRVVRDLVFGKFVE</sequence>
<gene>
    <name evidence="2" type="ORF">A3G00_02920</name>
</gene>
<dbReference type="InterPro" id="IPR050256">
    <property type="entry name" value="Glycosyltransferase_2"/>
</dbReference>
<protein>
    <recommendedName>
        <fullName evidence="1">Glycosyltransferase 2-like domain-containing protein</fullName>
    </recommendedName>
</protein>
<dbReference type="CDD" id="cd04179">
    <property type="entry name" value="DPM_DPG-synthase_like"/>
    <property type="match status" value="1"/>
</dbReference>
<evidence type="ECO:0000313" key="3">
    <source>
        <dbReference type="Proteomes" id="UP000178347"/>
    </source>
</evidence>
<dbReference type="STRING" id="1798692.A3G00_02920"/>